<evidence type="ECO:0000313" key="1">
    <source>
        <dbReference type="EMBL" id="CAH9095379.1"/>
    </source>
</evidence>
<comment type="caution">
    <text evidence="1">The sequence shown here is derived from an EMBL/GenBank/DDBJ whole genome shotgun (WGS) entry which is preliminary data.</text>
</comment>
<dbReference type="Proteomes" id="UP001152523">
    <property type="component" value="Unassembled WGS sequence"/>
</dbReference>
<dbReference type="EMBL" id="CAMAPF010000084">
    <property type="protein sequence ID" value="CAH9095379.1"/>
    <property type="molecule type" value="Genomic_DNA"/>
</dbReference>
<protein>
    <submittedName>
        <fullName evidence="1">Uncharacterized protein</fullName>
    </submittedName>
</protein>
<dbReference type="AlphaFoldDB" id="A0AAV0DCS9"/>
<gene>
    <name evidence="1" type="ORF">CEPIT_LOCUS13251</name>
</gene>
<accession>A0AAV0DCS9</accession>
<organism evidence="1 2">
    <name type="scientific">Cuscuta epithymum</name>
    <dbReference type="NCBI Taxonomy" id="186058"/>
    <lineage>
        <taxon>Eukaryota</taxon>
        <taxon>Viridiplantae</taxon>
        <taxon>Streptophyta</taxon>
        <taxon>Embryophyta</taxon>
        <taxon>Tracheophyta</taxon>
        <taxon>Spermatophyta</taxon>
        <taxon>Magnoliopsida</taxon>
        <taxon>eudicotyledons</taxon>
        <taxon>Gunneridae</taxon>
        <taxon>Pentapetalae</taxon>
        <taxon>asterids</taxon>
        <taxon>lamiids</taxon>
        <taxon>Solanales</taxon>
        <taxon>Convolvulaceae</taxon>
        <taxon>Cuscuteae</taxon>
        <taxon>Cuscuta</taxon>
        <taxon>Cuscuta subgen. Cuscuta</taxon>
    </lineage>
</organism>
<proteinExistence type="predicted"/>
<sequence length="60" mass="7217">MDRFFWGSTDSKQKYHWTNWSKIAKPTSEGGLNIRSFSDIQAAFHLKSWWAWREGSFFWA</sequence>
<keyword evidence="2" id="KW-1185">Reference proteome</keyword>
<reference evidence="1" key="1">
    <citation type="submission" date="2022-07" db="EMBL/GenBank/DDBJ databases">
        <authorList>
            <person name="Macas J."/>
            <person name="Novak P."/>
            <person name="Neumann P."/>
        </authorList>
    </citation>
    <scope>NUCLEOTIDE SEQUENCE</scope>
</reference>
<evidence type="ECO:0000313" key="2">
    <source>
        <dbReference type="Proteomes" id="UP001152523"/>
    </source>
</evidence>
<name>A0AAV0DCS9_9ASTE</name>